<dbReference type="EMBL" id="JAATEM010000008">
    <property type="protein sequence ID" value="NJP50155.1"/>
    <property type="molecule type" value="Genomic_DNA"/>
</dbReference>
<protein>
    <submittedName>
        <fullName evidence="3">DUF2945 domain-containing protein</fullName>
    </submittedName>
</protein>
<sequence length="82" mass="9169">MAKKKDEDDLGRGEKVSWSSHGQDVPGRVKKKITERTEASGRTVDASGDEPQYEVESDKSGRTAVHKPEALRRRDGDEDERS</sequence>
<feature type="region of interest" description="Disordered" evidence="1">
    <location>
        <begin position="1"/>
        <end position="82"/>
    </location>
</feature>
<feature type="compositionally biased region" description="Basic and acidic residues" evidence="1">
    <location>
        <begin position="1"/>
        <end position="15"/>
    </location>
</feature>
<keyword evidence="4" id="KW-1185">Reference proteome</keyword>
<evidence type="ECO:0000259" key="2">
    <source>
        <dbReference type="Pfam" id="PF11160"/>
    </source>
</evidence>
<evidence type="ECO:0000256" key="1">
    <source>
        <dbReference type="SAM" id="MobiDB-lite"/>
    </source>
</evidence>
<dbReference type="Gene3D" id="2.30.30.1060">
    <property type="match status" value="1"/>
</dbReference>
<comment type="caution">
    <text evidence="3">The sequence shown here is derived from an EMBL/GenBank/DDBJ whole genome shotgun (WGS) entry which is preliminary data.</text>
</comment>
<feature type="compositionally biased region" description="Basic and acidic residues" evidence="1">
    <location>
        <begin position="56"/>
        <end position="82"/>
    </location>
</feature>
<proteinExistence type="predicted"/>
<dbReference type="RefSeq" id="WP_167992698.1">
    <property type="nucleotide sequence ID" value="NZ_JAATEM010000008.1"/>
</dbReference>
<dbReference type="Pfam" id="PF11160">
    <property type="entry name" value="Hva1_TUDOR"/>
    <property type="match status" value="1"/>
</dbReference>
<evidence type="ECO:0000313" key="4">
    <source>
        <dbReference type="Proteomes" id="UP000730591"/>
    </source>
</evidence>
<organism evidence="3 4">
    <name type="scientific">Streptomyces composti</name>
    <dbReference type="NCBI Taxonomy" id="2720025"/>
    <lineage>
        <taxon>Bacteria</taxon>
        <taxon>Bacillati</taxon>
        <taxon>Actinomycetota</taxon>
        <taxon>Actinomycetes</taxon>
        <taxon>Kitasatosporales</taxon>
        <taxon>Streptomycetaceae</taxon>
        <taxon>Streptomyces</taxon>
    </lineage>
</organism>
<gene>
    <name evidence="3" type="ORF">HCJ93_08730</name>
</gene>
<reference evidence="3 4" key="1">
    <citation type="submission" date="2020-03" db="EMBL/GenBank/DDBJ databases">
        <title>WGS of actinomycetes isolated from Thailand.</title>
        <authorList>
            <person name="Thawai C."/>
        </authorList>
    </citation>
    <scope>NUCLEOTIDE SEQUENCE [LARGE SCALE GENOMIC DNA]</scope>
    <source>
        <strain evidence="3 4">SBST2-5</strain>
    </source>
</reference>
<dbReference type="Proteomes" id="UP000730591">
    <property type="component" value="Unassembled WGS sequence"/>
</dbReference>
<feature type="domain" description="Hypervirulence associated protein TUDOR" evidence="2">
    <location>
        <begin position="13"/>
        <end position="71"/>
    </location>
</feature>
<dbReference type="InterPro" id="IPR021331">
    <property type="entry name" value="Hva1_TUDOR"/>
</dbReference>
<accession>A0ABX1A1N8</accession>
<evidence type="ECO:0000313" key="3">
    <source>
        <dbReference type="EMBL" id="NJP50155.1"/>
    </source>
</evidence>
<name>A0ABX1A1N8_9ACTN</name>